<dbReference type="GO" id="GO:0070182">
    <property type="term" value="F:DNA polymerase binding"/>
    <property type="evidence" value="ECO:0007669"/>
    <property type="project" value="TreeGrafter"/>
</dbReference>
<dbReference type="PANTHER" id="PTHR32086:SF0">
    <property type="entry name" value="FANCONI ANEMIA GROUP D2 PROTEIN"/>
    <property type="match status" value="1"/>
</dbReference>
<evidence type="ECO:0000256" key="3">
    <source>
        <dbReference type="ARBA" id="ARBA00022843"/>
    </source>
</evidence>
<dbReference type="GO" id="GO:0000793">
    <property type="term" value="C:condensed chromosome"/>
    <property type="evidence" value="ECO:0007669"/>
    <property type="project" value="TreeGrafter"/>
</dbReference>
<dbReference type="EMBL" id="JATAAI010000021">
    <property type="protein sequence ID" value="KAK1738471.1"/>
    <property type="molecule type" value="Genomic_DNA"/>
</dbReference>
<dbReference type="GO" id="GO:1990918">
    <property type="term" value="P:double-strand break repair involved in meiotic recombination"/>
    <property type="evidence" value="ECO:0007669"/>
    <property type="project" value="TreeGrafter"/>
</dbReference>
<dbReference type="GO" id="GO:0005634">
    <property type="term" value="C:nucleus"/>
    <property type="evidence" value="ECO:0007669"/>
    <property type="project" value="UniProtKB-SubCell"/>
</dbReference>
<evidence type="ECO:0000256" key="5">
    <source>
        <dbReference type="ARBA" id="ARBA00093456"/>
    </source>
</evidence>
<reference evidence="7" key="1">
    <citation type="submission" date="2023-06" db="EMBL/GenBank/DDBJ databases">
        <title>Survivors Of The Sea: Transcriptome response of Skeletonema marinoi to long-term dormancy.</title>
        <authorList>
            <person name="Pinder M.I.M."/>
            <person name="Kourtchenko O."/>
            <person name="Robertson E.K."/>
            <person name="Larsson T."/>
            <person name="Maumus F."/>
            <person name="Osuna-Cruz C.M."/>
            <person name="Vancaester E."/>
            <person name="Stenow R."/>
            <person name="Vandepoele K."/>
            <person name="Ploug H."/>
            <person name="Bruchert V."/>
            <person name="Godhe A."/>
            <person name="Topel M."/>
        </authorList>
    </citation>
    <scope>NUCLEOTIDE SEQUENCE</scope>
    <source>
        <strain evidence="7">R05AC</strain>
    </source>
</reference>
<keyword evidence="3" id="KW-0832">Ubl conjugation</keyword>
<feature type="region of interest" description="Disordered" evidence="6">
    <location>
        <begin position="778"/>
        <end position="805"/>
    </location>
</feature>
<dbReference type="GO" id="GO:0036297">
    <property type="term" value="P:interstrand cross-link repair"/>
    <property type="evidence" value="ECO:0007669"/>
    <property type="project" value="TreeGrafter"/>
</dbReference>
<comment type="caution">
    <text evidence="7">The sequence shown here is derived from an EMBL/GenBank/DDBJ whole genome shotgun (WGS) entry which is preliminary data.</text>
</comment>
<feature type="region of interest" description="Disordered" evidence="6">
    <location>
        <begin position="1564"/>
        <end position="1609"/>
    </location>
</feature>
<dbReference type="GO" id="GO:0007129">
    <property type="term" value="P:homologous chromosome pairing at meiosis"/>
    <property type="evidence" value="ECO:0007669"/>
    <property type="project" value="TreeGrafter"/>
</dbReference>
<feature type="compositionally biased region" description="Acidic residues" evidence="6">
    <location>
        <begin position="1569"/>
        <end position="1609"/>
    </location>
</feature>
<comment type="subcellular location">
    <subcellularLocation>
        <location evidence="1">Nucleus</location>
    </subcellularLocation>
</comment>
<evidence type="ECO:0000256" key="2">
    <source>
        <dbReference type="ARBA" id="ARBA00022499"/>
    </source>
</evidence>
<evidence type="ECO:0000313" key="8">
    <source>
        <dbReference type="Proteomes" id="UP001224775"/>
    </source>
</evidence>
<dbReference type="PANTHER" id="PTHR32086">
    <property type="entry name" value="FANCONI ANEMIA GROUP D2 PROTEIN"/>
    <property type="match status" value="1"/>
</dbReference>
<dbReference type="Proteomes" id="UP001224775">
    <property type="component" value="Unassembled WGS sequence"/>
</dbReference>
<protein>
    <submittedName>
        <fullName evidence="7">Fanconi anemia group D2 protein</fullName>
    </submittedName>
</protein>
<comment type="similarity">
    <text evidence="5">Belongs to the Fanconi anemia protein FANCD2 family.</text>
</comment>
<evidence type="ECO:0000256" key="6">
    <source>
        <dbReference type="SAM" id="MobiDB-lite"/>
    </source>
</evidence>
<evidence type="ECO:0000256" key="1">
    <source>
        <dbReference type="ARBA" id="ARBA00004123"/>
    </source>
</evidence>
<accession>A0AAD8Y2K2</accession>
<evidence type="ECO:0000313" key="7">
    <source>
        <dbReference type="EMBL" id="KAK1738471.1"/>
    </source>
</evidence>
<gene>
    <name evidence="7" type="ORF">QTG54_011140</name>
</gene>
<feature type="compositionally biased region" description="Polar residues" evidence="6">
    <location>
        <begin position="17"/>
        <end position="30"/>
    </location>
</feature>
<keyword evidence="4" id="KW-0539">Nucleus</keyword>
<name>A0AAD8Y2K2_9STRA</name>
<organism evidence="7 8">
    <name type="scientific">Skeletonema marinoi</name>
    <dbReference type="NCBI Taxonomy" id="267567"/>
    <lineage>
        <taxon>Eukaryota</taxon>
        <taxon>Sar</taxon>
        <taxon>Stramenopiles</taxon>
        <taxon>Ochrophyta</taxon>
        <taxon>Bacillariophyta</taxon>
        <taxon>Coscinodiscophyceae</taxon>
        <taxon>Thalassiosirophycidae</taxon>
        <taxon>Thalassiosirales</taxon>
        <taxon>Skeletonemataceae</taxon>
        <taxon>Skeletonema</taxon>
        <taxon>Skeletonema marinoi-dohrnii complex</taxon>
    </lineage>
</organism>
<proteinExistence type="inferred from homology"/>
<dbReference type="Pfam" id="PF14631">
    <property type="entry name" value="FancD2"/>
    <property type="match status" value="3"/>
</dbReference>
<dbReference type="GO" id="GO:0031573">
    <property type="term" value="P:mitotic intra-S DNA damage checkpoint signaling"/>
    <property type="evidence" value="ECO:0007669"/>
    <property type="project" value="TreeGrafter"/>
</dbReference>
<evidence type="ECO:0000256" key="4">
    <source>
        <dbReference type="ARBA" id="ARBA00023242"/>
    </source>
</evidence>
<dbReference type="InterPro" id="IPR029448">
    <property type="entry name" value="FANCD2"/>
</dbReference>
<keyword evidence="2" id="KW-1017">Isopeptide bond</keyword>
<sequence length="1609" mass="176355">MSSNSRKRPLESDTNKENNGITTSRATQAQDLKRRQIQQASWGFKEALAECGVVEFASENTNGNNNDDVAPKSITEVGCQIDASSTPSALRSSITALLEEMSKNGIDPKNERVLADLAEIISTNDEMARKMLLPLYRVRTSDNQNCFSQFTQPEETMDGDDDDNEIIVESSSLVKILLRVDVLQSTLLTALVQKLPELAASEDDDDGSSMNNDVPRLIFSNIRWLDHIVDTSALTMTFVECLTVLASSSSSCEKTRQILLDAISTLPDILNDYNALVVSNNDDDDGGNGEDGQSSILATLQHLRVEDPSLLIPCLDAVGSLPLTDSQFEDVTRDALEALANVERWALPALTTFLMNNCPQGSSSLANEVIEEIRKLPLGKGNYDDDYAMDTSPNGGGRDDSEAVMIESLSRGFAHRSDLTSALLKAIKETTPGNHLPADIWLLACVATANHHKAKVKSIIRSKANNGGFTSQLLRQSLSGNGTALTSLFSTSLCEMADGLLRSSDNAACELGVTLYEILFEDFKDSMQRSDVVSSLVTHICSGVGVKEAEVDAAMRVFSCIIDNGNDGPRALRSFNPLLLGMLEFLHQMTTSQVRRLFLLLFAAGGDKNDEMASGLGDSSGVGGACDDIQIVIEKNLSHGQIANKRIGIIGTVAYAVTRSAELLDQQNSMEVEETDATCMPGGAAVASLPIVKDITEKIEKAYSKCQPVVSKSALDTNMTESNMVTTSNSSGSAAAFMLDELCHAVQGGRLVQEIRDWLDEKYQLEFEEMFVGDFEETEGAGQKGSKGAKDDGLDPQQIPTDPQDLAILNGTSGFGLPGELRFNIQDAESHVYVKILPILSSLTRNNREMLIQQLCPMFRLMASLSDERIGGGGLAEIDAMLECPLLMPSTESSGMEFEDLSATKQWVVTSSYFFATCWVRELVNNFIFAADTSTPQASAITSSSQGFDCKDVQQKVIERLKALIDLEEELRFTASKCFVFSPPGLDLLPAPKELYEVHSPKVDIPEYDPHASKAQKKAAAAEKKKLVKRAKEKEKSKSKMLKVKKKHEELLSTRALGALRPLDPQVCCAIGFDGLSVIPASAEGSQCLSQVQVTKCGGPVITLLLNLLDKSLSDILAEKKSCAFNSGNEERNDDSPYRAVSHSSKSNAASAAFISSEDSSKKCFDLLQSYLNSGVFASLHEHLAIVAELRCGQNSTDNDSETEQQLVATARCLFSCTRTLFESEILTRSPSGKLYLALILKQLGRGDRSGYQDSIRRPSSAHINNLLVYVADNVSEIITGAYTGDLEFAMDGVLTIQSIFECSKRISDDSSDAKAATTSFGKKLSDVSHKLLKEHWPEETKMNKSNVGKLLTLFLEHSTDRMSSLTSLVNDVLLELPHTEKCKGPVENYPTCSSSSFGSYYTVVISYLWKQLVKLFDCDTKNPSVAKKMFETLAELIDFLQSLFDLTRENECLAKKAILLQQLKFGSKFIETFVAKAIPFFQVHFDQHQDTIFELIRRMQKNCRQMYAIIAHGKREKDANLAKEGPRAKKSLELFIHKVKSLLKKNRCMTAMWTKTLTAKDIDGSALSDEEGTTQSDDSDAGSEEEEEVKVKDEEEEEDDSESDDEED</sequence>
<feature type="region of interest" description="Disordered" evidence="6">
    <location>
        <begin position="1"/>
        <end position="32"/>
    </location>
</feature>
<keyword evidence="8" id="KW-1185">Reference proteome</keyword>